<dbReference type="InterPro" id="IPR038561">
    <property type="entry name" value="SoxD_sf"/>
</dbReference>
<accession>A0A1X6X6G3</accession>
<dbReference type="GO" id="GO:0008115">
    <property type="term" value="F:sarcosine oxidase activity"/>
    <property type="evidence" value="ECO:0007669"/>
    <property type="project" value="UniProtKB-EC"/>
</dbReference>
<feature type="compositionally biased region" description="Basic and acidic residues" evidence="1">
    <location>
        <begin position="96"/>
        <end position="118"/>
    </location>
</feature>
<dbReference type="InterPro" id="IPR006279">
    <property type="entry name" value="SoxD"/>
</dbReference>
<name>A0A1X6X6G3_9MICO</name>
<sequence>MLLIECPDCGPRNEVEFHYGGQAHVAYPEDPSALSDREWAEYLFYRDNPKGPFAERWQHAGGCRKWFNAVRDTATYEFLAVYRMGEPRPDIPGLERPAEGAEPFHTRGFDEPGRDDARAAAAPQTPEGGQR</sequence>
<dbReference type="Gene3D" id="3.30.2270.10">
    <property type="entry name" value="Folate-binding superfamily"/>
    <property type="match status" value="1"/>
</dbReference>
<gene>
    <name evidence="2" type="ORF">FM110_11890</name>
</gene>
<dbReference type="RefSeq" id="WP_087104966.1">
    <property type="nucleotide sequence ID" value="NZ_FWFG01000101.1"/>
</dbReference>
<dbReference type="GO" id="GO:0046653">
    <property type="term" value="P:tetrahydrofolate metabolic process"/>
    <property type="evidence" value="ECO:0007669"/>
    <property type="project" value="InterPro"/>
</dbReference>
<protein>
    <submittedName>
        <fullName evidence="2">Sarcosine oxidase delta subunit</fullName>
        <ecNumber evidence="2">1.5.3.1</ecNumber>
    </submittedName>
</protein>
<dbReference type="EC" id="1.5.3.1" evidence="2"/>
<dbReference type="OrthoDB" id="7159274at2"/>
<evidence type="ECO:0000313" key="2">
    <source>
        <dbReference type="EMBL" id="SLM94785.1"/>
    </source>
</evidence>
<keyword evidence="3" id="KW-1185">Reference proteome</keyword>
<dbReference type="EMBL" id="FWFG01000101">
    <property type="protein sequence ID" value="SLM94785.1"/>
    <property type="molecule type" value="Genomic_DNA"/>
</dbReference>
<dbReference type="Pfam" id="PF04267">
    <property type="entry name" value="SoxD"/>
    <property type="match status" value="1"/>
</dbReference>
<dbReference type="NCBIfam" id="TIGR01374">
    <property type="entry name" value="soxD"/>
    <property type="match status" value="1"/>
</dbReference>
<organism evidence="2 3">
    <name type="scientific">Brachybacterium nesterenkovii</name>
    <dbReference type="NCBI Taxonomy" id="47847"/>
    <lineage>
        <taxon>Bacteria</taxon>
        <taxon>Bacillati</taxon>
        <taxon>Actinomycetota</taxon>
        <taxon>Actinomycetes</taxon>
        <taxon>Micrococcales</taxon>
        <taxon>Dermabacteraceae</taxon>
        <taxon>Brachybacterium</taxon>
    </lineage>
</organism>
<reference evidence="2 3" key="1">
    <citation type="submission" date="2017-02" db="EMBL/GenBank/DDBJ databases">
        <authorList>
            <person name="Peterson S.W."/>
        </authorList>
    </citation>
    <scope>NUCLEOTIDE SEQUENCE [LARGE SCALE GENOMIC DNA]</scope>
    <source>
        <strain evidence="2 3">CIP104813</strain>
    </source>
</reference>
<proteinExistence type="predicted"/>
<dbReference type="AlphaFoldDB" id="A0A1X6X6G3"/>
<feature type="region of interest" description="Disordered" evidence="1">
    <location>
        <begin position="87"/>
        <end position="131"/>
    </location>
</feature>
<keyword evidence="2" id="KW-0560">Oxidoreductase</keyword>
<dbReference type="Proteomes" id="UP000195981">
    <property type="component" value="Unassembled WGS sequence"/>
</dbReference>
<evidence type="ECO:0000313" key="3">
    <source>
        <dbReference type="Proteomes" id="UP000195981"/>
    </source>
</evidence>
<evidence type="ECO:0000256" key="1">
    <source>
        <dbReference type="SAM" id="MobiDB-lite"/>
    </source>
</evidence>